<evidence type="ECO:0000313" key="2">
    <source>
        <dbReference type="Proteomes" id="UP000481861"/>
    </source>
</evidence>
<name>A0A7C8MEC8_9PLEO</name>
<proteinExistence type="predicted"/>
<evidence type="ECO:0000313" key="1">
    <source>
        <dbReference type="EMBL" id="KAF2864945.1"/>
    </source>
</evidence>
<protein>
    <submittedName>
        <fullName evidence="1">Uncharacterized protein</fullName>
    </submittedName>
</protein>
<organism evidence="1 2">
    <name type="scientific">Massariosphaeria phaeospora</name>
    <dbReference type="NCBI Taxonomy" id="100035"/>
    <lineage>
        <taxon>Eukaryota</taxon>
        <taxon>Fungi</taxon>
        <taxon>Dikarya</taxon>
        <taxon>Ascomycota</taxon>
        <taxon>Pezizomycotina</taxon>
        <taxon>Dothideomycetes</taxon>
        <taxon>Pleosporomycetidae</taxon>
        <taxon>Pleosporales</taxon>
        <taxon>Pleosporales incertae sedis</taxon>
        <taxon>Massariosphaeria</taxon>
    </lineage>
</organism>
<keyword evidence="2" id="KW-1185">Reference proteome</keyword>
<reference evidence="1 2" key="1">
    <citation type="submission" date="2020-01" db="EMBL/GenBank/DDBJ databases">
        <authorList>
            <consortium name="DOE Joint Genome Institute"/>
            <person name="Haridas S."/>
            <person name="Albert R."/>
            <person name="Binder M."/>
            <person name="Bloem J."/>
            <person name="Labutti K."/>
            <person name="Salamov A."/>
            <person name="Andreopoulos B."/>
            <person name="Baker S.E."/>
            <person name="Barry K."/>
            <person name="Bills G."/>
            <person name="Bluhm B.H."/>
            <person name="Cannon C."/>
            <person name="Castanera R."/>
            <person name="Culley D.E."/>
            <person name="Daum C."/>
            <person name="Ezra D."/>
            <person name="Gonzalez J.B."/>
            <person name="Henrissat B."/>
            <person name="Kuo A."/>
            <person name="Liang C."/>
            <person name="Lipzen A."/>
            <person name="Lutzoni F."/>
            <person name="Magnuson J."/>
            <person name="Mondo S."/>
            <person name="Nolan M."/>
            <person name="Ohm R."/>
            <person name="Pangilinan J."/>
            <person name="Park H.-J.H."/>
            <person name="Ramirez L."/>
            <person name="Alfaro M."/>
            <person name="Sun H."/>
            <person name="Tritt A."/>
            <person name="Yoshinaga Y."/>
            <person name="Zwiers L.-H.L."/>
            <person name="Turgeon B.G."/>
            <person name="Goodwin S.B."/>
            <person name="Spatafora J.W."/>
            <person name="Crous P.W."/>
            <person name="Grigoriev I.V."/>
        </authorList>
    </citation>
    <scope>NUCLEOTIDE SEQUENCE [LARGE SCALE GENOMIC DNA]</scope>
    <source>
        <strain evidence="1 2">CBS 611.86</strain>
    </source>
</reference>
<dbReference type="EMBL" id="JAADJZ010000038">
    <property type="protein sequence ID" value="KAF2864945.1"/>
    <property type="molecule type" value="Genomic_DNA"/>
</dbReference>
<dbReference type="Proteomes" id="UP000481861">
    <property type="component" value="Unassembled WGS sequence"/>
</dbReference>
<dbReference type="AlphaFoldDB" id="A0A7C8MEC8"/>
<sequence length="172" mass="18841">MAGSVLLWSYRRFRRYLQGSVPQCPARPPKLASATKFPPGMESVRGCSRERIRIAECHPEPQHIPCRPLFESQLLRHTPAGQGSPPHINQHCKCLRPYYSQGLATVYSGIVEPTPGLHLQADDKLLCGLVHASFASRSMHCSDPLHVDAACVSQRRLSSLGQITLGGASCST</sequence>
<gene>
    <name evidence="1" type="ORF">BDV95DRAFT_268647</name>
</gene>
<comment type="caution">
    <text evidence="1">The sequence shown here is derived from an EMBL/GenBank/DDBJ whole genome shotgun (WGS) entry which is preliminary data.</text>
</comment>
<accession>A0A7C8MEC8</accession>